<evidence type="ECO:0000256" key="1">
    <source>
        <dbReference type="SAM" id="Phobius"/>
    </source>
</evidence>
<gene>
    <name evidence="2" type="ORF">Dcar01_00672</name>
</gene>
<keyword evidence="3" id="KW-1185">Reference proteome</keyword>
<keyword evidence="1" id="KW-0472">Membrane</keyword>
<keyword evidence="1" id="KW-0812">Transmembrane</keyword>
<comment type="caution">
    <text evidence="2">The sequence shown here is derived from an EMBL/GenBank/DDBJ whole genome shotgun (WGS) entry which is preliminary data.</text>
</comment>
<dbReference type="Proteomes" id="UP001401887">
    <property type="component" value="Unassembled WGS sequence"/>
</dbReference>
<organism evidence="2 3">
    <name type="scientific">Deinococcus carri</name>
    <dbReference type="NCBI Taxonomy" id="1211323"/>
    <lineage>
        <taxon>Bacteria</taxon>
        <taxon>Thermotogati</taxon>
        <taxon>Deinococcota</taxon>
        <taxon>Deinococci</taxon>
        <taxon>Deinococcales</taxon>
        <taxon>Deinococcaceae</taxon>
        <taxon>Deinococcus</taxon>
    </lineage>
</organism>
<reference evidence="2 3" key="1">
    <citation type="submission" date="2024-02" db="EMBL/GenBank/DDBJ databases">
        <title>Deinococcus carri NBRC 110142.</title>
        <authorList>
            <person name="Ichikawa N."/>
            <person name="Katano-Makiyama Y."/>
            <person name="Hidaka K."/>
        </authorList>
    </citation>
    <scope>NUCLEOTIDE SEQUENCE [LARGE SCALE GENOMIC DNA]</scope>
    <source>
        <strain evidence="2 3">NBRC 110142</strain>
    </source>
</reference>
<dbReference type="EMBL" id="BAABRP010000001">
    <property type="protein sequence ID" value="GAA5511958.1"/>
    <property type="molecule type" value="Genomic_DNA"/>
</dbReference>
<protein>
    <submittedName>
        <fullName evidence="2">Uncharacterized protein</fullName>
    </submittedName>
</protein>
<feature type="transmembrane region" description="Helical" evidence="1">
    <location>
        <begin position="53"/>
        <end position="79"/>
    </location>
</feature>
<sequence>MWGWRWLVLLLSVGFPVWAFAHSSFGLPGKWLGSLGSVLLGLWVMRRTRHRPLLAASAVLVSAQAVSLALWVGGGLLWFNPADGLPRLVRRLDAVQLQGRWQRADGQVYLLSGRRLCAVQEPVFCFELKDDGGGLALPLDDMWLGLRAYRLWNTEYLRADLFGLNFTRPAPPR</sequence>
<evidence type="ECO:0000313" key="3">
    <source>
        <dbReference type="Proteomes" id="UP001401887"/>
    </source>
</evidence>
<proteinExistence type="predicted"/>
<name>A0ABP9W7K9_9DEIO</name>
<accession>A0ABP9W7K9</accession>
<evidence type="ECO:0000313" key="2">
    <source>
        <dbReference type="EMBL" id="GAA5511958.1"/>
    </source>
</evidence>
<feature type="transmembrane region" description="Helical" evidence="1">
    <location>
        <begin position="29"/>
        <end position="46"/>
    </location>
</feature>
<keyword evidence="1" id="KW-1133">Transmembrane helix</keyword>